<comment type="caution">
    <text evidence="1">The sequence shown here is derived from an EMBL/GenBank/DDBJ whole genome shotgun (WGS) entry which is preliminary data.</text>
</comment>
<sequence length="140" mass="15919">MIALWTLPIYNEICMQPLDEKKAADSTSRDRSSVAEAISVVSYENEEALPRLNNSTRCFSPANMFSTSLFKSSRSFLPPTGIRQQSVKPTGGFLLRPNHTQWQLYKRNSLRERKPASKELDSLVVRRSGNTSSLSERDFF</sequence>
<protein>
    <submittedName>
        <fullName evidence="1">Uncharacterized protein</fullName>
    </submittedName>
</protein>
<evidence type="ECO:0000313" key="1">
    <source>
        <dbReference type="EMBL" id="GIY15168.1"/>
    </source>
</evidence>
<evidence type="ECO:0000313" key="2">
    <source>
        <dbReference type="Proteomes" id="UP001054837"/>
    </source>
</evidence>
<dbReference type="Proteomes" id="UP001054837">
    <property type="component" value="Unassembled WGS sequence"/>
</dbReference>
<accession>A0AAV4R503</accession>
<gene>
    <name evidence="1" type="ORF">CDAR_232161</name>
</gene>
<name>A0AAV4R503_9ARAC</name>
<organism evidence="1 2">
    <name type="scientific">Caerostris darwini</name>
    <dbReference type="NCBI Taxonomy" id="1538125"/>
    <lineage>
        <taxon>Eukaryota</taxon>
        <taxon>Metazoa</taxon>
        <taxon>Ecdysozoa</taxon>
        <taxon>Arthropoda</taxon>
        <taxon>Chelicerata</taxon>
        <taxon>Arachnida</taxon>
        <taxon>Araneae</taxon>
        <taxon>Araneomorphae</taxon>
        <taxon>Entelegynae</taxon>
        <taxon>Araneoidea</taxon>
        <taxon>Araneidae</taxon>
        <taxon>Caerostris</taxon>
    </lineage>
</organism>
<dbReference type="AlphaFoldDB" id="A0AAV4R503"/>
<proteinExistence type="predicted"/>
<dbReference type="EMBL" id="BPLQ01005490">
    <property type="protein sequence ID" value="GIY15168.1"/>
    <property type="molecule type" value="Genomic_DNA"/>
</dbReference>
<reference evidence="1 2" key="1">
    <citation type="submission" date="2021-06" db="EMBL/GenBank/DDBJ databases">
        <title>Caerostris darwini draft genome.</title>
        <authorList>
            <person name="Kono N."/>
            <person name="Arakawa K."/>
        </authorList>
    </citation>
    <scope>NUCLEOTIDE SEQUENCE [LARGE SCALE GENOMIC DNA]</scope>
</reference>
<keyword evidence="2" id="KW-1185">Reference proteome</keyword>